<protein>
    <submittedName>
        <fullName evidence="8">Putative cell wall binding repeat 2</fullName>
    </submittedName>
</protein>
<dbReference type="PANTHER" id="PTHR43806">
    <property type="entry name" value="PEPTIDASE S8"/>
    <property type="match status" value="1"/>
</dbReference>
<reference evidence="8 9" key="1">
    <citation type="submission" date="2017-06" db="EMBL/GenBank/DDBJ databases">
        <authorList>
            <person name="Kim H.J."/>
            <person name="Triplett B.A."/>
        </authorList>
    </citation>
    <scope>NUCLEOTIDE SEQUENCE [LARGE SCALE GENOMIC DNA]</scope>
    <source>
        <strain evidence="8 9">DSM 22179</strain>
    </source>
</reference>
<evidence type="ECO:0000259" key="7">
    <source>
        <dbReference type="Pfam" id="PF00082"/>
    </source>
</evidence>
<evidence type="ECO:0000256" key="3">
    <source>
        <dbReference type="ARBA" id="ARBA00022801"/>
    </source>
</evidence>
<dbReference type="GO" id="GO:0006508">
    <property type="term" value="P:proteolysis"/>
    <property type="evidence" value="ECO:0007669"/>
    <property type="project" value="UniProtKB-KW"/>
</dbReference>
<keyword evidence="3" id="KW-0378">Hydrolase</keyword>
<dbReference type="OrthoDB" id="345021at2"/>
<evidence type="ECO:0000313" key="8">
    <source>
        <dbReference type="EMBL" id="SNC73330.1"/>
    </source>
</evidence>
<evidence type="ECO:0000256" key="2">
    <source>
        <dbReference type="ARBA" id="ARBA00022670"/>
    </source>
</evidence>
<dbReference type="GO" id="GO:0005615">
    <property type="term" value="C:extracellular space"/>
    <property type="evidence" value="ECO:0007669"/>
    <property type="project" value="TreeGrafter"/>
</dbReference>
<keyword evidence="2" id="KW-0645">Protease</keyword>
<dbReference type="InterPro" id="IPR007253">
    <property type="entry name" value="Cell_wall-bd_2"/>
</dbReference>
<evidence type="ECO:0000256" key="1">
    <source>
        <dbReference type="ARBA" id="ARBA00011073"/>
    </source>
</evidence>
<keyword evidence="9" id="KW-1185">Reference proteome</keyword>
<evidence type="ECO:0000256" key="4">
    <source>
        <dbReference type="ARBA" id="ARBA00022825"/>
    </source>
</evidence>
<dbReference type="PROSITE" id="PS51892">
    <property type="entry name" value="SUBTILASE"/>
    <property type="match status" value="1"/>
</dbReference>
<sequence length="236" mass="23969">MARLEQAGITVTKAAGNDAEDACGFMPGNSPGGITVGATGSYAGEVDVQADYSNFGSCVDIMAPGTGINSASNADDSSLLLMDGTSMSTPHVTGAAALYLEQHPDAAPDEVYQALLDAAAVDKLSGLNGSPNLLLNIENLIEEPEPEPTPEPGLERWWGADRYGTAAETAVKSGQADTVYIASGQGFADAVTGGTAAQDVPVLLTQPDQASSPPAWTTPTPSPAAPPPRPRTAPCS</sequence>
<proteinExistence type="inferred from homology"/>
<feature type="compositionally biased region" description="Pro residues" evidence="6">
    <location>
        <begin position="220"/>
        <end position="236"/>
    </location>
</feature>
<organism evidence="8 9">
    <name type="scientific">Kytococcus aerolatus</name>
    <dbReference type="NCBI Taxonomy" id="592308"/>
    <lineage>
        <taxon>Bacteria</taxon>
        <taxon>Bacillati</taxon>
        <taxon>Actinomycetota</taxon>
        <taxon>Actinomycetes</taxon>
        <taxon>Micrococcales</taxon>
        <taxon>Kytococcaceae</taxon>
        <taxon>Kytococcus</taxon>
    </lineage>
</organism>
<dbReference type="Pfam" id="PF00082">
    <property type="entry name" value="Peptidase_S8"/>
    <property type="match status" value="1"/>
</dbReference>
<dbReference type="InterPro" id="IPR036852">
    <property type="entry name" value="Peptidase_S8/S53_dom_sf"/>
</dbReference>
<dbReference type="EMBL" id="FYEZ01000003">
    <property type="protein sequence ID" value="SNC73330.1"/>
    <property type="molecule type" value="Genomic_DNA"/>
</dbReference>
<dbReference type="InterPro" id="IPR000209">
    <property type="entry name" value="Peptidase_S8/S53_dom"/>
</dbReference>
<dbReference type="InterPro" id="IPR023828">
    <property type="entry name" value="Peptidase_S8_Ser-AS"/>
</dbReference>
<gene>
    <name evidence="8" type="ORF">SAMN05445756_1911</name>
</gene>
<feature type="region of interest" description="Disordered" evidence="6">
    <location>
        <begin position="199"/>
        <end position="236"/>
    </location>
</feature>
<dbReference type="Gene3D" id="3.40.50.200">
    <property type="entry name" value="Peptidase S8/S53 domain"/>
    <property type="match status" value="1"/>
</dbReference>
<accession>A0A212U5A3</accession>
<evidence type="ECO:0000256" key="6">
    <source>
        <dbReference type="SAM" id="MobiDB-lite"/>
    </source>
</evidence>
<dbReference type="Pfam" id="PF04122">
    <property type="entry name" value="CW_binding_2"/>
    <property type="match status" value="1"/>
</dbReference>
<dbReference type="GO" id="GO:0004252">
    <property type="term" value="F:serine-type endopeptidase activity"/>
    <property type="evidence" value="ECO:0007669"/>
    <property type="project" value="InterPro"/>
</dbReference>
<name>A0A212U5A3_9MICO</name>
<evidence type="ECO:0000256" key="5">
    <source>
        <dbReference type="PROSITE-ProRule" id="PRU01240"/>
    </source>
</evidence>
<feature type="compositionally biased region" description="Low complexity" evidence="6">
    <location>
        <begin position="210"/>
        <end position="219"/>
    </location>
</feature>
<dbReference type="PANTHER" id="PTHR43806:SF11">
    <property type="entry name" value="CEREVISIN-RELATED"/>
    <property type="match status" value="1"/>
</dbReference>
<feature type="domain" description="Peptidase S8/S53" evidence="7">
    <location>
        <begin position="5"/>
        <end position="122"/>
    </location>
</feature>
<dbReference type="PROSITE" id="PS00138">
    <property type="entry name" value="SUBTILASE_SER"/>
    <property type="match status" value="1"/>
</dbReference>
<dbReference type="Proteomes" id="UP000198122">
    <property type="component" value="Unassembled WGS sequence"/>
</dbReference>
<comment type="caution">
    <text evidence="5">Lacks conserved residue(s) required for the propagation of feature annotation.</text>
</comment>
<dbReference type="SUPFAM" id="SSF52743">
    <property type="entry name" value="Subtilisin-like"/>
    <property type="match status" value="1"/>
</dbReference>
<dbReference type="AlphaFoldDB" id="A0A212U5A3"/>
<dbReference type="InterPro" id="IPR050131">
    <property type="entry name" value="Peptidase_S8_subtilisin-like"/>
</dbReference>
<keyword evidence="4" id="KW-0720">Serine protease</keyword>
<comment type="similarity">
    <text evidence="1 5">Belongs to the peptidase S8 family.</text>
</comment>
<dbReference type="RefSeq" id="WP_159461900.1">
    <property type="nucleotide sequence ID" value="NZ_FYEZ01000003.1"/>
</dbReference>
<evidence type="ECO:0000313" key="9">
    <source>
        <dbReference type="Proteomes" id="UP000198122"/>
    </source>
</evidence>